<comment type="caution">
    <text evidence="2">The sequence shown here is derived from an EMBL/GenBank/DDBJ whole genome shotgun (WGS) entry which is preliminary data.</text>
</comment>
<reference evidence="2 3" key="1">
    <citation type="submission" date="2019-10" db="EMBL/GenBank/DDBJ databases">
        <title>Streptomyces smaragdinus sp. nov. and Streptomyces fabii sp. nov., isolated from the gut of fungus growing-termite Macrotermes natalensis.</title>
        <authorList>
            <person name="Schwitalla J."/>
            <person name="Benndorf R."/>
            <person name="Martin K."/>
            <person name="De Beer W."/>
            <person name="Kaster A.-K."/>
            <person name="Vollmers J."/>
            <person name="Poulsen M."/>
            <person name="Beemelmanns C."/>
        </authorList>
    </citation>
    <scope>NUCLEOTIDE SEQUENCE [LARGE SCALE GENOMIC DNA]</scope>
    <source>
        <strain evidence="2 3">RB5</strain>
    </source>
</reference>
<evidence type="ECO:0000256" key="1">
    <source>
        <dbReference type="SAM" id="MobiDB-lite"/>
    </source>
</evidence>
<keyword evidence="3" id="KW-1185">Reference proteome</keyword>
<dbReference type="OrthoDB" id="3543532at2"/>
<organism evidence="2 3">
    <name type="scientific">Streptomyces smaragdinus</name>
    <dbReference type="NCBI Taxonomy" id="2585196"/>
    <lineage>
        <taxon>Bacteria</taxon>
        <taxon>Bacillati</taxon>
        <taxon>Actinomycetota</taxon>
        <taxon>Actinomycetes</taxon>
        <taxon>Kitasatosporales</taxon>
        <taxon>Streptomycetaceae</taxon>
        <taxon>Streptomyces</taxon>
    </lineage>
</organism>
<feature type="region of interest" description="Disordered" evidence="1">
    <location>
        <begin position="203"/>
        <end position="248"/>
    </location>
</feature>
<evidence type="ECO:0000313" key="3">
    <source>
        <dbReference type="Proteomes" id="UP000466345"/>
    </source>
</evidence>
<evidence type="ECO:0008006" key="4">
    <source>
        <dbReference type="Google" id="ProtNLM"/>
    </source>
</evidence>
<evidence type="ECO:0000313" key="2">
    <source>
        <dbReference type="EMBL" id="MQY11536.1"/>
    </source>
</evidence>
<proteinExistence type="predicted"/>
<sequence length="438" mass="44414">MTLTYQDVVTADLAPLSDAAGAWQKMGERFGELKGNYDTHVSRALDNGRWQGEAFNAHQTNSKATTFEFGAAQTEAQAVSTVLRDAHTELTRLQKAVKDIVTDAEANEFKVDSNGKATYTGFDKLSPQEQQSARHDPDYPQIQALAKRREQEWTDAIAKAVKSVDEYDQSVQRVLAAATTDNAIDGGGFGGFNGDANADVAKATAETKTQPAGKDEGWVGEGKSEANGPNAGAEAKGPDWSKGEVGSAEAHANLADASAEGTLQNGPVELSGKAEAAVGAKAEAAAKLGLDGLDAEASASVGASASAEGSARAYHVGVSGSAEAFAGAEAGVNVVAGKEGLGFNAEAFAGAKGEVSAGADVAGIGIGATAEGWAGPGAEAGAGVTKDAQGKWHIGAKVGISPGLGGALGFEVTVDPKEFTDTVGDIAGGVKNAWNSIF</sequence>
<dbReference type="RefSeq" id="WP_153450772.1">
    <property type="nucleotide sequence ID" value="NZ_WEGJ01000003.1"/>
</dbReference>
<dbReference type="EMBL" id="WEGJ01000003">
    <property type="protein sequence ID" value="MQY11536.1"/>
    <property type="molecule type" value="Genomic_DNA"/>
</dbReference>
<name>A0A7K0CDT0_9ACTN</name>
<dbReference type="AlphaFoldDB" id="A0A7K0CDT0"/>
<protein>
    <recommendedName>
        <fullName evidence="4">WXG100 family type VII secretion target</fullName>
    </recommendedName>
</protein>
<accession>A0A7K0CDT0</accession>
<gene>
    <name evidence="2" type="ORF">SRB5_16550</name>
</gene>
<dbReference type="Proteomes" id="UP000466345">
    <property type="component" value="Unassembled WGS sequence"/>
</dbReference>